<name>A0A918N4N7_9FLAO</name>
<evidence type="ECO:0000313" key="2">
    <source>
        <dbReference type="Proteomes" id="UP000601108"/>
    </source>
</evidence>
<keyword evidence="2" id="KW-1185">Reference proteome</keyword>
<proteinExistence type="predicted"/>
<sequence length="60" mass="6850">MERENPFKKIGIPNKEVPKELKEKVMSEIASLKLVTDIASLFTSNYQATMASFFKVKKKS</sequence>
<evidence type="ECO:0000313" key="1">
    <source>
        <dbReference type="EMBL" id="GGX30261.1"/>
    </source>
</evidence>
<dbReference type="AlphaFoldDB" id="A0A918N4N7"/>
<gene>
    <name evidence="1" type="ORF">GCM10007384_34210</name>
</gene>
<accession>A0A918N4N7</accession>
<comment type="caution">
    <text evidence="1">The sequence shown here is derived from an EMBL/GenBank/DDBJ whole genome shotgun (WGS) entry which is preliminary data.</text>
</comment>
<reference evidence="1 2" key="1">
    <citation type="journal article" date="2014" name="Int. J. Syst. Evol. Microbiol.">
        <title>Complete genome sequence of Corynebacterium casei LMG S-19264T (=DSM 44701T), isolated from a smear-ripened cheese.</title>
        <authorList>
            <consortium name="US DOE Joint Genome Institute (JGI-PGF)"/>
            <person name="Walter F."/>
            <person name="Albersmeier A."/>
            <person name="Kalinowski J."/>
            <person name="Ruckert C."/>
        </authorList>
    </citation>
    <scope>NUCLEOTIDE SEQUENCE [LARGE SCALE GENOMIC DNA]</scope>
    <source>
        <strain evidence="1 2">KCTC 12285</strain>
    </source>
</reference>
<dbReference type="Proteomes" id="UP000601108">
    <property type="component" value="Unassembled WGS sequence"/>
</dbReference>
<dbReference type="EMBL" id="BMWS01000029">
    <property type="protein sequence ID" value="GGX30261.1"/>
    <property type="molecule type" value="Genomic_DNA"/>
</dbReference>
<protein>
    <submittedName>
        <fullName evidence="1">Uncharacterized protein</fullName>
    </submittedName>
</protein>
<organism evidence="1 2">
    <name type="scientific">Aquimarina muelleri</name>
    <dbReference type="NCBI Taxonomy" id="279356"/>
    <lineage>
        <taxon>Bacteria</taxon>
        <taxon>Pseudomonadati</taxon>
        <taxon>Bacteroidota</taxon>
        <taxon>Flavobacteriia</taxon>
        <taxon>Flavobacteriales</taxon>
        <taxon>Flavobacteriaceae</taxon>
        <taxon>Aquimarina</taxon>
    </lineage>
</organism>
<dbReference type="RefSeq" id="WP_027413236.1">
    <property type="nucleotide sequence ID" value="NZ_BMWS01000029.1"/>
</dbReference>